<proteinExistence type="predicted"/>
<evidence type="ECO:0000313" key="1">
    <source>
        <dbReference type="EMBL" id="MEB2584085.1"/>
    </source>
</evidence>
<dbReference type="RefSeq" id="WP_323621538.1">
    <property type="nucleotide sequence ID" value="NZ_JAWRLE010000161.1"/>
</dbReference>
<dbReference type="Proteomes" id="UP001304467">
    <property type="component" value="Unassembled WGS sequence"/>
</dbReference>
<feature type="non-terminal residue" evidence="1">
    <location>
        <position position="1"/>
    </location>
</feature>
<organism evidence="1 2">
    <name type="scientific">Burkholderia anthinoferrum</name>
    <dbReference type="NCBI Taxonomy" id="3090833"/>
    <lineage>
        <taxon>Bacteria</taxon>
        <taxon>Pseudomonadati</taxon>
        <taxon>Pseudomonadota</taxon>
        <taxon>Betaproteobacteria</taxon>
        <taxon>Burkholderiales</taxon>
        <taxon>Burkholderiaceae</taxon>
        <taxon>Burkholderia</taxon>
    </lineage>
</organism>
<comment type="caution">
    <text evidence="1">The sequence shown here is derived from an EMBL/GenBank/DDBJ whole genome shotgun (WGS) entry which is preliminary data.</text>
</comment>
<accession>A0ABU5WZE0</accession>
<evidence type="ECO:0000313" key="2">
    <source>
        <dbReference type="Proteomes" id="UP001304467"/>
    </source>
</evidence>
<sequence length="74" mass="8642">HSYCPALSLDLEFYCTQDVLDHRLSNLSPGFGMPRSKDRFMMMDQSETVQERHGWSLRERRDSTLSARLAPDDH</sequence>
<gene>
    <name evidence="1" type="ORF">SB593_34780</name>
</gene>
<protein>
    <submittedName>
        <fullName evidence="1">Uncharacterized protein</fullName>
    </submittedName>
</protein>
<reference evidence="1 2" key="1">
    <citation type="journal article" date="2023" name="Front. Microbiol.">
        <title>Genomic analyses of Burkholderia respiratory isolates indicates two evolutionarily distinct B. anthina clades.</title>
        <authorList>
            <person name="Pham A."/>
            <person name="Volmer J.G."/>
            <person name="Chambers D.C."/>
            <person name="Smith D.J."/>
            <person name="Reid D.W."/>
            <person name="Burr L."/>
            <person name="Wells T.J."/>
        </authorList>
    </citation>
    <scope>NUCLEOTIDE SEQUENCE [LARGE SCALE GENOMIC DNA]</scope>
    <source>
        <strain evidence="1 2">BCCIQ07A</strain>
    </source>
</reference>
<dbReference type="EMBL" id="JAWRLE010000161">
    <property type="protein sequence ID" value="MEB2584085.1"/>
    <property type="molecule type" value="Genomic_DNA"/>
</dbReference>
<name>A0ABU5WZE0_9BURK</name>
<keyword evidence="2" id="KW-1185">Reference proteome</keyword>